<accession>A0A3A5L5F7</accession>
<feature type="transmembrane region" description="Helical" evidence="1">
    <location>
        <begin position="275"/>
        <end position="293"/>
    </location>
</feature>
<protein>
    <submittedName>
        <fullName evidence="3">DMT family transporter</fullName>
    </submittedName>
</protein>
<evidence type="ECO:0000259" key="2">
    <source>
        <dbReference type="Pfam" id="PF00892"/>
    </source>
</evidence>
<feature type="domain" description="EamA" evidence="2">
    <location>
        <begin position="159"/>
        <end position="285"/>
    </location>
</feature>
<feature type="transmembrane region" description="Helical" evidence="1">
    <location>
        <begin position="158"/>
        <end position="176"/>
    </location>
</feature>
<dbReference type="Pfam" id="PF00892">
    <property type="entry name" value="EamA"/>
    <property type="match status" value="2"/>
</dbReference>
<dbReference type="PANTHER" id="PTHR22911:SF76">
    <property type="entry name" value="EAMA DOMAIN-CONTAINING PROTEIN"/>
    <property type="match status" value="1"/>
</dbReference>
<dbReference type="PANTHER" id="PTHR22911">
    <property type="entry name" value="ACYL-MALONYL CONDENSING ENZYME-RELATED"/>
    <property type="match status" value="1"/>
</dbReference>
<feature type="transmembrane region" description="Helical" evidence="1">
    <location>
        <begin position="76"/>
        <end position="94"/>
    </location>
</feature>
<dbReference type="AlphaFoldDB" id="A0A3A5L5F7"/>
<feature type="transmembrane region" description="Helical" evidence="1">
    <location>
        <begin position="44"/>
        <end position="64"/>
    </location>
</feature>
<proteinExistence type="predicted"/>
<evidence type="ECO:0000313" key="3">
    <source>
        <dbReference type="EMBL" id="RJT48050.1"/>
    </source>
</evidence>
<organism evidence="3 4">
    <name type="scientific">Legionella taurinensis</name>
    <dbReference type="NCBI Taxonomy" id="70611"/>
    <lineage>
        <taxon>Bacteria</taxon>
        <taxon>Pseudomonadati</taxon>
        <taxon>Pseudomonadota</taxon>
        <taxon>Gammaproteobacteria</taxon>
        <taxon>Legionellales</taxon>
        <taxon>Legionellaceae</taxon>
        <taxon>Legionella</taxon>
    </lineage>
</organism>
<sequence>MLFNPPARPTMSIKKYPTCIGYCALIFWVLAAPFTATVKSLPLFETLSLTFLVSFLFSAMQLTLRRQWAALKQPWPLYLLGFIGIYGNQILYVASFKYAPASHADLINYLWPILILVLTGFLPNEQRSSKHLLAACFGFAGVYILLCQGETGFDRQYLQGYLLAFTGALVWALYSVTARFFNEAPVDMIGLCCGLAAVSSGVLHVTYETTVLPQGREWAVLLLMGLTTQGLAYFFWDFGIKKGDFKLLSLLSYGNPVLSMLVLILLGMASPTRELLIAFSLVALGGVIGMVSWNKED</sequence>
<dbReference type="SUPFAM" id="SSF103481">
    <property type="entry name" value="Multidrug resistance efflux transporter EmrE"/>
    <property type="match status" value="2"/>
</dbReference>
<dbReference type="Proteomes" id="UP000270757">
    <property type="component" value="Unassembled WGS sequence"/>
</dbReference>
<feature type="transmembrane region" description="Helical" evidence="1">
    <location>
        <begin position="106"/>
        <end position="124"/>
    </location>
</feature>
<name>A0A3A5L5F7_9GAMM</name>
<reference evidence="3 4" key="1">
    <citation type="submission" date="2018-09" db="EMBL/GenBank/DDBJ databases">
        <title>Draft genome sequences of Legionella taurinensis isolated from water samples.</title>
        <authorList>
            <person name="Chakeri A."/>
            <person name="Allerberger F."/>
            <person name="Kundi M."/>
            <person name="Ruppitsch W."/>
            <person name="Schmid D."/>
        </authorList>
    </citation>
    <scope>NUCLEOTIDE SEQUENCE [LARGE SCALE GENOMIC DNA]</scope>
    <source>
        <strain evidence="3 4">4570-18-6</strain>
    </source>
</reference>
<feature type="transmembrane region" description="Helical" evidence="1">
    <location>
        <begin position="188"/>
        <end position="206"/>
    </location>
</feature>
<keyword evidence="1" id="KW-1133">Transmembrane helix</keyword>
<evidence type="ECO:0000256" key="1">
    <source>
        <dbReference type="SAM" id="Phobius"/>
    </source>
</evidence>
<feature type="transmembrane region" description="Helical" evidence="1">
    <location>
        <begin position="20"/>
        <end position="38"/>
    </location>
</feature>
<gene>
    <name evidence="3" type="ORF">D6J04_05640</name>
</gene>
<dbReference type="InterPro" id="IPR000620">
    <property type="entry name" value="EamA_dom"/>
</dbReference>
<feature type="transmembrane region" description="Helical" evidence="1">
    <location>
        <begin position="218"/>
        <end position="236"/>
    </location>
</feature>
<keyword evidence="1" id="KW-0472">Membrane</keyword>
<feature type="transmembrane region" description="Helical" evidence="1">
    <location>
        <begin position="131"/>
        <end position="146"/>
    </location>
</feature>
<dbReference type="InterPro" id="IPR037185">
    <property type="entry name" value="EmrE-like"/>
</dbReference>
<evidence type="ECO:0000313" key="4">
    <source>
        <dbReference type="Proteomes" id="UP000270757"/>
    </source>
</evidence>
<comment type="caution">
    <text evidence="3">The sequence shown here is derived from an EMBL/GenBank/DDBJ whole genome shotgun (WGS) entry which is preliminary data.</text>
</comment>
<feature type="domain" description="EamA" evidence="2">
    <location>
        <begin position="21"/>
        <end position="146"/>
    </location>
</feature>
<keyword evidence="1" id="KW-0812">Transmembrane</keyword>
<feature type="transmembrane region" description="Helical" evidence="1">
    <location>
        <begin position="248"/>
        <end position="269"/>
    </location>
</feature>
<dbReference type="EMBL" id="QZWB01000004">
    <property type="protein sequence ID" value="RJT48050.1"/>
    <property type="molecule type" value="Genomic_DNA"/>
</dbReference>
<dbReference type="GO" id="GO:0016020">
    <property type="term" value="C:membrane"/>
    <property type="evidence" value="ECO:0007669"/>
    <property type="project" value="InterPro"/>
</dbReference>